<dbReference type="AlphaFoldDB" id="A0AAV7MB16"/>
<protein>
    <submittedName>
        <fullName evidence="2">Uncharacterized protein</fullName>
    </submittedName>
</protein>
<sequence length="106" mass="11982">MRAMPPRENGAMAEDRGQGERRRTASKNKGRHQEEVERPTGEGQHLHFVCCCDLCLDPAMARVTGERAPAFTSEELERLVDGVLPLYGQLYEPPDQQVNTPWARCM</sequence>
<feature type="compositionally biased region" description="Basic and acidic residues" evidence="1">
    <location>
        <begin position="31"/>
        <end position="40"/>
    </location>
</feature>
<evidence type="ECO:0000256" key="1">
    <source>
        <dbReference type="SAM" id="MobiDB-lite"/>
    </source>
</evidence>
<evidence type="ECO:0000313" key="3">
    <source>
        <dbReference type="Proteomes" id="UP001066276"/>
    </source>
</evidence>
<accession>A0AAV7MB16</accession>
<comment type="caution">
    <text evidence="2">The sequence shown here is derived from an EMBL/GenBank/DDBJ whole genome shotgun (WGS) entry which is preliminary data.</text>
</comment>
<evidence type="ECO:0000313" key="2">
    <source>
        <dbReference type="EMBL" id="KAJ1100374.1"/>
    </source>
</evidence>
<name>A0AAV7MB16_PLEWA</name>
<proteinExistence type="predicted"/>
<reference evidence="2" key="1">
    <citation type="journal article" date="2022" name="bioRxiv">
        <title>Sequencing and chromosome-scale assembly of the giantPleurodeles waltlgenome.</title>
        <authorList>
            <person name="Brown T."/>
            <person name="Elewa A."/>
            <person name="Iarovenko S."/>
            <person name="Subramanian E."/>
            <person name="Araus A.J."/>
            <person name="Petzold A."/>
            <person name="Susuki M."/>
            <person name="Suzuki K.-i.T."/>
            <person name="Hayashi T."/>
            <person name="Toyoda A."/>
            <person name="Oliveira C."/>
            <person name="Osipova E."/>
            <person name="Leigh N.D."/>
            <person name="Simon A."/>
            <person name="Yun M.H."/>
        </authorList>
    </citation>
    <scope>NUCLEOTIDE SEQUENCE</scope>
    <source>
        <strain evidence="2">20211129_DDA</strain>
        <tissue evidence="2">Liver</tissue>
    </source>
</reference>
<organism evidence="2 3">
    <name type="scientific">Pleurodeles waltl</name>
    <name type="common">Iberian ribbed newt</name>
    <dbReference type="NCBI Taxonomy" id="8319"/>
    <lineage>
        <taxon>Eukaryota</taxon>
        <taxon>Metazoa</taxon>
        <taxon>Chordata</taxon>
        <taxon>Craniata</taxon>
        <taxon>Vertebrata</taxon>
        <taxon>Euteleostomi</taxon>
        <taxon>Amphibia</taxon>
        <taxon>Batrachia</taxon>
        <taxon>Caudata</taxon>
        <taxon>Salamandroidea</taxon>
        <taxon>Salamandridae</taxon>
        <taxon>Pleurodelinae</taxon>
        <taxon>Pleurodeles</taxon>
    </lineage>
</organism>
<dbReference type="EMBL" id="JANPWB010000014">
    <property type="protein sequence ID" value="KAJ1100374.1"/>
    <property type="molecule type" value="Genomic_DNA"/>
</dbReference>
<keyword evidence="3" id="KW-1185">Reference proteome</keyword>
<feature type="compositionally biased region" description="Basic and acidic residues" evidence="1">
    <location>
        <begin position="13"/>
        <end position="23"/>
    </location>
</feature>
<dbReference type="Proteomes" id="UP001066276">
    <property type="component" value="Chromosome 10"/>
</dbReference>
<gene>
    <name evidence="2" type="ORF">NDU88_005460</name>
</gene>
<feature type="region of interest" description="Disordered" evidence="1">
    <location>
        <begin position="1"/>
        <end position="41"/>
    </location>
</feature>